<dbReference type="Proteomes" id="UP000262917">
    <property type="component" value="Unassembled WGS sequence"/>
</dbReference>
<comment type="caution">
    <text evidence="1">The sequence shown here is derived from an EMBL/GenBank/DDBJ whole genome shotgun (WGS) entry which is preliminary data.</text>
</comment>
<reference evidence="1 2" key="1">
    <citation type="submission" date="2018-08" db="EMBL/GenBank/DDBJ databases">
        <title>Lysobacter weifangensis sp. nov., a new member of the family 'Xanthomonadaceae', isolated from soil in a farmland.</title>
        <authorList>
            <person name="Zhao H."/>
        </authorList>
    </citation>
    <scope>NUCLEOTIDE SEQUENCE [LARGE SCALE GENOMIC DNA]</scope>
    <source>
        <strain evidence="1 2">WF-2</strain>
    </source>
</reference>
<evidence type="ECO:0000313" key="2">
    <source>
        <dbReference type="Proteomes" id="UP000262917"/>
    </source>
</evidence>
<protein>
    <recommendedName>
        <fullName evidence="3">Restriction endonuclease type IV Mrr domain-containing protein</fullName>
    </recommendedName>
</protein>
<dbReference type="AlphaFoldDB" id="A0A372DN17"/>
<dbReference type="InterPro" id="IPR011335">
    <property type="entry name" value="Restrct_endonuc-II-like"/>
</dbReference>
<sequence length="309" mass="34840">MSKRMSPAALVALKEALCAIYWYKGDLRSFLQQSLSDPTPLNRINWQNYKRQIVSDLVDILTDDQDRHLGDLTRLCHSVCEMNQFQHLAQLDGGAQKVERARADVLQLRSLLTPHEQIKSERDEVAKRQREAAEKLKSNAAVRLKLEDIRNRYMALVTSPNAQQRGFELEKVMYDLFELFDLDPKASFRNTGEQIDGAFALDGTDYLFEAKWQQAPCDASDLDTFAAKVRRKLENTLGVFLSINGFSKDGVAAHSSGGVVIILIDGADLMAVLEERIDFVSLIQRKKQHAARTGNIYLPFHEIAASVDG</sequence>
<evidence type="ECO:0008006" key="3">
    <source>
        <dbReference type="Google" id="ProtNLM"/>
    </source>
</evidence>
<evidence type="ECO:0000313" key="1">
    <source>
        <dbReference type="EMBL" id="RFP60936.1"/>
    </source>
</evidence>
<dbReference type="SUPFAM" id="SSF52980">
    <property type="entry name" value="Restriction endonuclease-like"/>
    <property type="match status" value="1"/>
</dbReference>
<organism evidence="1 2">
    <name type="scientific">Cognatiluteimonas weifangensis</name>
    <dbReference type="NCBI Taxonomy" id="2303539"/>
    <lineage>
        <taxon>Bacteria</taxon>
        <taxon>Pseudomonadati</taxon>
        <taxon>Pseudomonadota</taxon>
        <taxon>Gammaproteobacteria</taxon>
        <taxon>Lysobacterales</taxon>
        <taxon>Lysobacteraceae</taxon>
        <taxon>Cognatiluteimonas</taxon>
    </lineage>
</organism>
<dbReference type="EMBL" id="QVPD01000005">
    <property type="protein sequence ID" value="RFP60936.1"/>
    <property type="molecule type" value="Genomic_DNA"/>
</dbReference>
<keyword evidence="2" id="KW-1185">Reference proteome</keyword>
<dbReference type="OrthoDB" id="1395176at2"/>
<gene>
    <name evidence="1" type="ORF">D0Y53_06920</name>
</gene>
<dbReference type="RefSeq" id="WP_117202472.1">
    <property type="nucleotide sequence ID" value="NZ_JBHTBK010000002.1"/>
</dbReference>
<proteinExistence type="predicted"/>
<name>A0A372DN17_9GAMM</name>
<accession>A0A372DN17</accession>